<dbReference type="EMBL" id="BMPP01000035">
    <property type="protein sequence ID" value="GGK42789.1"/>
    <property type="molecule type" value="Genomic_DNA"/>
</dbReference>
<feature type="region of interest" description="Disordered" evidence="1">
    <location>
        <begin position="1"/>
        <end position="43"/>
    </location>
</feature>
<protein>
    <submittedName>
        <fullName evidence="2">Uncharacterized protein</fullName>
    </submittedName>
</protein>
<organism evidence="2 3">
    <name type="scientific">Deinococcus malanensis</name>
    <dbReference type="NCBI Taxonomy" id="1706855"/>
    <lineage>
        <taxon>Bacteria</taxon>
        <taxon>Thermotogati</taxon>
        <taxon>Deinococcota</taxon>
        <taxon>Deinococci</taxon>
        <taxon>Deinococcales</taxon>
        <taxon>Deinococcaceae</taxon>
        <taxon>Deinococcus</taxon>
    </lineage>
</organism>
<sequence>MRLRPGEAVNDTPGPVATRRASGFETGGQVTQGGGEARAGWGPAEGTPDFRIVELAGQVSFIRVVVDITAEVGIHGVSFGVTWHSTAGLRI</sequence>
<name>A0ABQ2F547_9DEIO</name>
<evidence type="ECO:0000256" key="1">
    <source>
        <dbReference type="SAM" id="MobiDB-lite"/>
    </source>
</evidence>
<evidence type="ECO:0000313" key="3">
    <source>
        <dbReference type="Proteomes" id="UP000647587"/>
    </source>
</evidence>
<comment type="caution">
    <text evidence="2">The sequence shown here is derived from an EMBL/GenBank/DDBJ whole genome shotgun (WGS) entry which is preliminary data.</text>
</comment>
<reference evidence="3" key="1">
    <citation type="journal article" date="2019" name="Int. J. Syst. Evol. Microbiol.">
        <title>The Global Catalogue of Microorganisms (GCM) 10K type strain sequencing project: providing services to taxonomists for standard genome sequencing and annotation.</title>
        <authorList>
            <consortium name="The Broad Institute Genomics Platform"/>
            <consortium name="The Broad Institute Genome Sequencing Center for Infectious Disease"/>
            <person name="Wu L."/>
            <person name="Ma J."/>
        </authorList>
    </citation>
    <scope>NUCLEOTIDE SEQUENCE [LARGE SCALE GENOMIC DNA]</scope>
    <source>
        <strain evidence="3">JCM 30331</strain>
    </source>
</reference>
<dbReference type="Proteomes" id="UP000647587">
    <property type="component" value="Unassembled WGS sequence"/>
</dbReference>
<evidence type="ECO:0000313" key="2">
    <source>
        <dbReference type="EMBL" id="GGK42789.1"/>
    </source>
</evidence>
<gene>
    <name evidence="2" type="ORF">GCM10008955_40740</name>
</gene>
<keyword evidence="3" id="KW-1185">Reference proteome</keyword>
<proteinExistence type="predicted"/>
<accession>A0ABQ2F547</accession>